<keyword evidence="4" id="KW-1185">Reference proteome</keyword>
<feature type="coiled-coil region" evidence="1">
    <location>
        <begin position="1094"/>
        <end position="1139"/>
    </location>
</feature>
<dbReference type="VEuPathDB" id="TrichDB:TVAGG3_1054810"/>
<reference evidence="3" key="1">
    <citation type="submission" date="2006-10" db="EMBL/GenBank/DDBJ databases">
        <authorList>
            <person name="Amadeo P."/>
            <person name="Zhao Q."/>
            <person name="Wortman J."/>
            <person name="Fraser-Liggett C."/>
            <person name="Carlton J."/>
        </authorList>
    </citation>
    <scope>NUCLEOTIDE SEQUENCE</scope>
    <source>
        <strain evidence="3">G3</strain>
    </source>
</reference>
<dbReference type="OrthoDB" id="10666179at2759"/>
<dbReference type="RefSeq" id="XP_001321123.1">
    <property type="nucleotide sequence ID" value="XM_001321088.1"/>
</dbReference>
<dbReference type="PANTHER" id="PTHR45615:SF40">
    <property type="entry name" value="MYOSIN HEAVY CHAIN, NON-MUSCLE"/>
    <property type="match status" value="1"/>
</dbReference>
<dbReference type="KEGG" id="tva:4766846"/>
<dbReference type="Proteomes" id="UP000001542">
    <property type="component" value="Unassembled WGS sequence"/>
</dbReference>
<feature type="region of interest" description="Disordered" evidence="2">
    <location>
        <begin position="971"/>
        <end position="992"/>
    </location>
</feature>
<feature type="region of interest" description="Disordered" evidence="2">
    <location>
        <begin position="1"/>
        <end position="37"/>
    </location>
</feature>
<proteinExistence type="predicted"/>
<name>A2EEJ3_TRIV3</name>
<reference evidence="3" key="2">
    <citation type="journal article" date="2007" name="Science">
        <title>Draft genome sequence of the sexually transmitted pathogen Trichomonas vaginalis.</title>
        <authorList>
            <person name="Carlton J.M."/>
            <person name="Hirt R.P."/>
            <person name="Silva J.C."/>
            <person name="Delcher A.L."/>
            <person name="Schatz M."/>
            <person name="Zhao Q."/>
            <person name="Wortman J.R."/>
            <person name="Bidwell S.L."/>
            <person name="Alsmark U.C.M."/>
            <person name="Besteiro S."/>
            <person name="Sicheritz-Ponten T."/>
            <person name="Noel C.J."/>
            <person name="Dacks J.B."/>
            <person name="Foster P.G."/>
            <person name="Simillion C."/>
            <person name="Van de Peer Y."/>
            <person name="Miranda-Saavedra D."/>
            <person name="Barton G.J."/>
            <person name="Westrop G.D."/>
            <person name="Mueller S."/>
            <person name="Dessi D."/>
            <person name="Fiori P.L."/>
            <person name="Ren Q."/>
            <person name="Paulsen I."/>
            <person name="Zhang H."/>
            <person name="Bastida-Corcuera F.D."/>
            <person name="Simoes-Barbosa A."/>
            <person name="Brown M.T."/>
            <person name="Hayes R.D."/>
            <person name="Mukherjee M."/>
            <person name="Okumura C.Y."/>
            <person name="Schneider R."/>
            <person name="Smith A.J."/>
            <person name="Vanacova S."/>
            <person name="Villalvazo M."/>
            <person name="Haas B.J."/>
            <person name="Pertea M."/>
            <person name="Feldblyum T.V."/>
            <person name="Utterback T.R."/>
            <person name="Shu C.L."/>
            <person name="Osoegawa K."/>
            <person name="de Jong P.J."/>
            <person name="Hrdy I."/>
            <person name="Horvathova L."/>
            <person name="Zubacova Z."/>
            <person name="Dolezal P."/>
            <person name="Malik S.B."/>
            <person name="Logsdon J.M. Jr."/>
            <person name="Henze K."/>
            <person name="Gupta A."/>
            <person name="Wang C.C."/>
            <person name="Dunne R.L."/>
            <person name="Upcroft J.A."/>
            <person name="Upcroft P."/>
            <person name="White O."/>
            <person name="Salzberg S.L."/>
            <person name="Tang P."/>
            <person name="Chiu C.-H."/>
            <person name="Lee Y.-S."/>
            <person name="Embley T.M."/>
            <person name="Coombs G.H."/>
            <person name="Mottram J.C."/>
            <person name="Tachezy J."/>
            <person name="Fraser-Liggett C.M."/>
            <person name="Johnson P.J."/>
        </authorList>
    </citation>
    <scope>NUCLEOTIDE SEQUENCE [LARGE SCALE GENOMIC DNA]</scope>
    <source>
        <strain evidence="3">G3</strain>
    </source>
</reference>
<evidence type="ECO:0000256" key="2">
    <source>
        <dbReference type="SAM" id="MobiDB-lite"/>
    </source>
</evidence>
<dbReference type="Gene3D" id="1.10.287.1490">
    <property type="match status" value="1"/>
</dbReference>
<keyword evidence="1" id="KW-0175">Coiled coil</keyword>
<evidence type="ECO:0000313" key="3">
    <source>
        <dbReference type="EMBL" id="EAY08900.1"/>
    </source>
</evidence>
<dbReference type="AlphaFoldDB" id="A2EEJ3"/>
<evidence type="ECO:0000313" key="4">
    <source>
        <dbReference type="Proteomes" id="UP000001542"/>
    </source>
</evidence>
<feature type="compositionally biased region" description="Polar residues" evidence="2">
    <location>
        <begin position="976"/>
        <end position="992"/>
    </location>
</feature>
<protein>
    <submittedName>
        <fullName evidence="3">Uncharacterized protein</fullName>
    </submittedName>
</protein>
<dbReference type="PANTHER" id="PTHR45615">
    <property type="entry name" value="MYOSIN HEAVY CHAIN, NON-MUSCLE"/>
    <property type="match status" value="1"/>
</dbReference>
<evidence type="ECO:0000256" key="1">
    <source>
        <dbReference type="SAM" id="Coils"/>
    </source>
</evidence>
<feature type="coiled-coil region" evidence="1">
    <location>
        <begin position="135"/>
        <end position="291"/>
    </location>
</feature>
<accession>A2EEJ3</accession>
<dbReference type="VEuPathDB" id="TrichDB:TVAG_464480"/>
<dbReference type="EMBL" id="DS113368">
    <property type="protein sequence ID" value="EAY08900.1"/>
    <property type="molecule type" value="Genomic_DNA"/>
</dbReference>
<gene>
    <name evidence="3" type="ORF">TVAG_464480</name>
</gene>
<feature type="coiled-coil region" evidence="1">
    <location>
        <begin position="633"/>
        <end position="667"/>
    </location>
</feature>
<dbReference type="SMR" id="A2EEJ3"/>
<sequence>MQKGGSPKYSLTSTRSLSAGKDAQKPFGDNKPSDNSENQLITEKSTAALNKLNQVGDIHTEILESLKNSLNKLRTNTTFITDSAKNREKSSDAQLFESIKNSVTENIERAEKASTLQNDATNSLMKQINEFKRVIASKDLDIAKLNQANNELQKKISSQNNKINQGNDDIDEIRQGNGDNYDLGSADSNMLFALTQENESLKSQLDKALELPKELEALHKKNRNLNSQLLEATQKSENLQNRLKLSQQKTQEAENRQFTAENQLKQIGKDLEKVTLEKCQLEQEIAKLKQNQESSKVNSDVSNAETNKFFSAFSGVIGTQVSSFKQAIDSVNSIKEIAKKQAEENGQTKDLQKTIEKLQKKLQKMKELNLNLISENEQLQNEHAEYQNELAEFSNSVKAKLSAAGDQNTELQQTIENLKNQIKQIKDENNNQQNLNDGIVEQKDQEIAKLKDLVAQRETRINELKERLSLPEKQECEERTKLVEEVSKKEQEKVKLQQEIDSLNQTISDLEGKLKLSIASIKKISKEKDRIRDKLNTSKNRVAELEKNVACLNLEKDSHFATQNSTNLELESLKMQLQAAEVSHTQGAAAFEAQRQETERFKKSLSLLEPLVADLRTQVSQLTDEKNKLALCLQKQDKAMKDLEDHLAESNNKNENLEKKLKKRQEKDQNFADTLTSISSVISNNLIPLFQEPLRSKLVAVLNGTPGSPLQKCAAVFSELSNQFEKAGEPAKEKVAEFERKMKEADERKSLYDTILSISEGAIEAFSYVLSSAKRDDETAAKCNQQLNRNKEVIEFAAKSIQNIENVVRGNDLLDTQFASMSFLVGGSFEDRRVALQDIAVKGWDSRMTFDLLCLQLLVNQTQEKEIQALRMSFENLQNEMSRMTDVSGVNDVENVADYIEKLKAKYRKARQMNKQLSQYLGDIESREESIEQRENLVEACEELKVQLSEFDQKVKNLQLKIDESEKEIAKKDSKISSLESQLSNSHVSSTEEIANLRKENADLEHEIDDKNATIRSLTVQLSQLKNDTEIQINTAKKASEDSQSSSQQKQEKLQQMIVSLKDKKKQVEKCLTQKLHGQQKQQQGEIDKLVACQNELKQKLAETVAAMRQQSDENANLSKKLAENLANSEEKNKSMMNDITKLTMMKKSLEVQIQSQMDQHKRELQLVNSQFAFKELEKETQHQEEIATLNAKYSSEKNSFIEKVLGELGILDQIEDDLDEETALQAIHNAVAAHPVHCLV</sequence>
<organism evidence="3 4">
    <name type="scientific">Trichomonas vaginalis (strain ATCC PRA-98 / G3)</name>
    <dbReference type="NCBI Taxonomy" id="412133"/>
    <lineage>
        <taxon>Eukaryota</taxon>
        <taxon>Metamonada</taxon>
        <taxon>Parabasalia</taxon>
        <taxon>Trichomonadida</taxon>
        <taxon>Trichomonadidae</taxon>
        <taxon>Trichomonas</taxon>
    </lineage>
</organism>
<feature type="coiled-coil region" evidence="1">
    <location>
        <begin position="341"/>
        <end position="555"/>
    </location>
</feature>
<dbReference type="InParanoid" id="A2EEJ3"/>